<keyword evidence="2" id="KW-0472">Membrane</keyword>
<feature type="compositionally biased region" description="Polar residues" evidence="1">
    <location>
        <begin position="304"/>
        <end position="317"/>
    </location>
</feature>
<feature type="region of interest" description="Disordered" evidence="1">
    <location>
        <begin position="262"/>
        <end position="330"/>
    </location>
</feature>
<organism evidence="3 4">
    <name type="scientific">Pleomassaria siparia CBS 279.74</name>
    <dbReference type="NCBI Taxonomy" id="1314801"/>
    <lineage>
        <taxon>Eukaryota</taxon>
        <taxon>Fungi</taxon>
        <taxon>Dikarya</taxon>
        <taxon>Ascomycota</taxon>
        <taxon>Pezizomycotina</taxon>
        <taxon>Dothideomycetes</taxon>
        <taxon>Pleosporomycetidae</taxon>
        <taxon>Pleosporales</taxon>
        <taxon>Pleomassariaceae</taxon>
        <taxon>Pleomassaria</taxon>
    </lineage>
</organism>
<evidence type="ECO:0000256" key="1">
    <source>
        <dbReference type="SAM" id="MobiDB-lite"/>
    </source>
</evidence>
<evidence type="ECO:0000313" key="4">
    <source>
        <dbReference type="Proteomes" id="UP000799428"/>
    </source>
</evidence>
<accession>A0A6G1KNS8</accession>
<keyword evidence="2" id="KW-1133">Transmembrane helix</keyword>
<feature type="transmembrane region" description="Helical" evidence="2">
    <location>
        <begin position="150"/>
        <end position="171"/>
    </location>
</feature>
<keyword evidence="2" id="KW-0812">Transmembrane</keyword>
<dbReference type="EMBL" id="MU005765">
    <property type="protein sequence ID" value="KAF2714051.1"/>
    <property type="molecule type" value="Genomic_DNA"/>
</dbReference>
<keyword evidence="4" id="KW-1185">Reference proteome</keyword>
<feature type="region of interest" description="Disordered" evidence="1">
    <location>
        <begin position="83"/>
        <end position="129"/>
    </location>
</feature>
<evidence type="ECO:0000313" key="3">
    <source>
        <dbReference type="EMBL" id="KAF2714051.1"/>
    </source>
</evidence>
<gene>
    <name evidence="3" type="ORF">K504DRAFT_518206</name>
</gene>
<reference evidence="3" key="1">
    <citation type="journal article" date="2020" name="Stud. Mycol.">
        <title>101 Dothideomycetes genomes: a test case for predicting lifestyles and emergence of pathogens.</title>
        <authorList>
            <person name="Haridas S."/>
            <person name="Albert R."/>
            <person name="Binder M."/>
            <person name="Bloem J."/>
            <person name="Labutti K."/>
            <person name="Salamov A."/>
            <person name="Andreopoulos B."/>
            <person name="Baker S."/>
            <person name="Barry K."/>
            <person name="Bills G."/>
            <person name="Bluhm B."/>
            <person name="Cannon C."/>
            <person name="Castanera R."/>
            <person name="Culley D."/>
            <person name="Daum C."/>
            <person name="Ezra D."/>
            <person name="Gonzalez J."/>
            <person name="Henrissat B."/>
            <person name="Kuo A."/>
            <person name="Liang C."/>
            <person name="Lipzen A."/>
            <person name="Lutzoni F."/>
            <person name="Magnuson J."/>
            <person name="Mondo S."/>
            <person name="Nolan M."/>
            <person name="Ohm R."/>
            <person name="Pangilinan J."/>
            <person name="Park H.-J."/>
            <person name="Ramirez L."/>
            <person name="Alfaro M."/>
            <person name="Sun H."/>
            <person name="Tritt A."/>
            <person name="Yoshinaga Y."/>
            <person name="Zwiers L.-H."/>
            <person name="Turgeon B."/>
            <person name="Goodwin S."/>
            <person name="Spatafora J."/>
            <person name="Crous P."/>
            <person name="Grigoriev I."/>
        </authorList>
    </citation>
    <scope>NUCLEOTIDE SEQUENCE</scope>
    <source>
        <strain evidence="3">CBS 279.74</strain>
    </source>
</reference>
<sequence>MSLTSLGGMIRTVGVGMAMLGAGGFFTGPVLVEQSLRTLVESQSESSPTQYVSLDAWSNETPLKVASLSDAITAESAVKTTTMLSNEDSVTAHREEDTATSEQETDKLPSTANWDRSSDAGEETQGKLDEDYDGFPPFIFLRQTPKSSNVLKYIWGFGLFVFLTFLTLFVLRTRDEHYCAIRLLHQNYVTWKAEQIEFTEWLHGEWMDWNSKMLTNLQERVEYLENLLAELLKPDPPAGEHQDQGQSASDDECLFQGQSLSDDEDQYQGQSLSEDEYQYQGQSLSEDEHQYQGQSLSDDEHQYQRQSAPNDQQQYQRHSGGHHNGPTYVNSSQDLVRRTELHQEVQGPMPGPEEELTTPDANDIDEEPNRQTPPKPVRNNLVADICTRIDNLGDGGVHQAHEIKRLETQNRLQAEIIKALLRKIHLSNGSVFLTEQDKIDLDKALREIGNFNILGEDENIPS</sequence>
<feature type="compositionally biased region" description="Acidic residues" evidence="1">
    <location>
        <begin position="352"/>
        <end position="366"/>
    </location>
</feature>
<name>A0A6G1KNS8_9PLEO</name>
<feature type="transmembrane region" description="Helical" evidence="2">
    <location>
        <begin position="12"/>
        <end position="32"/>
    </location>
</feature>
<protein>
    <submittedName>
        <fullName evidence="3">Uncharacterized protein</fullName>
    </submittedName>
</protein>
<feature type="compositionally biased region" description="Basic and acidic residues" evidence="1">
    <location>
        <begin position="116"/>
        <end position="129"/>
    </location>
</feature>
<evidence type="ECO:0000256" key="2">
    <source>
        <dbReference type="SAM" id="Phobius"/>
    </source>
</evidence>
<dbReference type="Proteomes" id="UP000799428">
    <property type="component" value="Unassembled WGS sequence"/>
</dbReference>
<proteinExistence type="predicted"/>
<dbReference type="AlphaFoldDB" id="A0A6G1KNS8"/>
<feature type="region of interest" description="Disordered" evidence="1">
    <location>
        <begin position="343"/>
        <end position="378"/>
    </location>
</feature>